<dbReference type="PANTHER" id="PTHR37711">
    <property type="entry name" value="OS01G0908400 PROTEIN"/>
    <property type="match status" value="1"/>
</dbReference>
<reference evidence="1" key="1">
    <citation type="journal article" date="2023" name="Nat. Commun.">
        <title>Diploid and tetraploid genomes of Acorus and the evolution of monocots.</title>
        <authorList>
            <person name="Ma L."/>
            <person name="Liu K.W."/>
            <person name="Li Z."/>
            <person name="Hsiao Y.Y."/>
            <person name="Qi Y."/>
            <person name="Fu T."/>
            <person name="Tang G.D."/>
            <person name="Zhang D."/>
            <person name="Sun W.H."/>
            <person name="Liu D.K."/>
            <person name="Li Y."/>
            <person name="Chen G.Z."/>
            <person name="Liu X.D."/>
            <person name="Liao X.Y."/>
            <person name="Jiang Y.T."/>
            <person name="Yu X."/>
            <person name="Hao Y."/>
            <person name="Huang J."/>
            <person name="Zhao X.W."/>
            <person name="Ke S."/>
            <person name="Chen Y.Y."/>
            <person name="Wu W.L."/>
            <person name="Hsu J.L."/>
            <person name="Lin Y.F."/>
            <person name="Huang M.D."/>
            <person name="Li C.Y."/>
            <person name="Huang L."/>
            <person name="Wang Z.W."/>
            <person name="Zhao X."/>
            <person name="Zhong W.Y."/>
            <person name="Peng D.H."/>
            <person name="Ahmad S."/>
            <person name="Lan S."/>
            <person name="Zhang J.S."/>
            <person name="Tsai W.C."/>
            <person name="Van de Peer Y."/>
            <person name="Liu Z.J."/>
        </authorList>
    </citation>
    <scope>NUCLEOTIDE SEQUENCE</scope>
    <source>
        <strain evidence="1">SCP</strain>
    </source>
</reference>
<name>A0AAV9AQE3_ACOGR</name>
<accession>A0AAV9AQE3</accession>
<dbReference type="Proteomes" id="UP001179952">
    <property type="component" value="Unassembled WGS sequence"/>
</dbReference>
<proteinExistence type="predicted"/>
<protein>
    <submittedName>
        <fullName evidence="1">Uncharacterized protein</fullName>
    </submittedName>
</protein>
<evidence type="ECO:0000313" key="2">
    <source>
        <dbReference type="Proteomes" id="UP001179952"/>
    </source>
</evidence>
<reference evidence="1" key="2">
    <citation type="submission" date="2023-06" db="EMBL/GenBank/DDBJ databases">
        <authorList>
            <person name="Ma L."/>
            <person name="Liu K.-W."/>
            <person name="Li Z."/>
            <person name="Hsiao Y.-Y."/>
            <person name="Qi Y."/>
            <person name="Fu T."/>
            <person name="Tang G."/>
            <person name="Zhang D."/>
            <person name="Sun W.-H."/>
            <person name="Liu D.-K."/>
            <person name="Li Y."/>
            <person name="Chen G.-Z."/>
            <person name="Liu X.-D."/>
            <person name="Liao X.-Y."/>
            <person name="Jiang Y.-T."/>
            <person name="Yu X."/>
            <person name="Hao Y."/>
            <person name="Huang J."/>
            <person name="Zhao X.-W."/>
            <person name="Ke S."/>
            <person name="Chen Y.-Y."/>
            <person name="Wu W.-L."/>
            <person name="Hsu J.-L."/>
            <person name="Lin Y.-F."/>
            <person name="Huang M.-D."/>
            <person name="Li C.-Y."/>
            <person name="Huang L."/>
            <person name="Wang Z.-W."/>
            <person name="Zhao X."/>
            <person name="Zhong W.-Y."/>
            <person name="Peng D.-H."/>
            <person name="Ahmad S."/>
            <person name="Lan S."/>
            <person name="Zhang J.-S."/>
            <person name="Tsai W.-C."/>
            <person name="Van De Peer Y."/>
            <person name="Liu Z.-J."/>
        </authorList>
    </citation>
    <scope>NUCLEOTIDE SEQUENCE</scope>
    <source>
        <strain evidence="1">SCP</strain>
        <tissue evidence="1">Leaves</tissue>
    </source>
</reference>
<organism evidence="1 2">
    <name type="scientific">Acorus gramineus</name>
    <name type="common">Dwarf sweet flag</name>
    <dbReference type="NCBI Taxonomy" id="55184"/>
    <lineage>
        <taxon>Eukaryota</taxon>
        <taxon>Viridiplantae</taxon>
        <taxon>Streptophyta</taxon>
        <taxon>Embryophyta</taxon>
        <taxon>Tracheophyta</taxon>
        <taxon>Spermatophyta</taxon>
        <taxon>Magnoliopsida</taxon>
        <taxon>Liliopsida</taxon>
        <taxon>Acoraceae</taxon>
        <taxon>Acorus</taxon>
    </lineage>
</organism>
<keyword evidence="2" id="KW-1185">Reference proteome</keyword>
<comment type="caution">
    <text evidence="1">The sequence shown here is derived from an EMBL/GenBank/DDBJ whole genome shotgun (WGS) entry which is preliminary data.</text>
</comment>
<dbReference type="EMBL" id="JAUJYN010000007">
    <property type="protein sequence ID" value="KAK1266388.1"/>
    <property type="molecule type" value="Genomic_DNA"/>
</dbReference>
<dbReference type="PANTHER" id="PTHR37711:SF1">
    <property type="entry name" value="OS01G0908400 PROTEIN"/>
    <property type="match status" value="1"/>
</dbReference>
<gene>
    <name evidence="1" type="ORF">QJS04_geneDACA016822</name>
</gene>
<dbReference type="AlphaFoldDB" id="A0AAV9AQE3"/>
<sequence>MVSMSSFLAMSAGAFLFWKSMDKLHVYMTLHYDEKQEAKKKVMEIRRMREELLAQAKRDATA</sequence>
<evidence type="ECO:0000313" key="1">
    <source>
        <dbReference type="EMBL" id="KAK1266388.1"/>
    </source>
</evidence>